<reference evidence="1" key="1">
    <citation type="submission" date="2021-07" db="EMBL/GenBank/DDBJ databases">
        <authorList>
            <person name="Branca A.L. A."/>
        </authorList>
    </citation>
    <scope>NUCLEOTIDE SEQUENCE</scope>
</reference>
<dbReference type="Proteomes" id="UP001153461">
    <property type="component" value="Unassembled WGS sequence"/>
</dbReference>
<name>A0A9W4HNQ8_PENNA</name>
<evidence type="ECO:0000313" key="1">
    <source>
        <dbReference type="EMBL" id="CAG8101705.1"/>
    </source>
</evidence>
<protein>
    <submittedName>
        <fullName evidence="1">Uncharacterized protein</fullName>
    </submittedName>
</protein>
<dbReference type="EMBL" id="CAJVNV010000188">
    <property type="protein sequence ID" value="CAG8101705.1"/>
    <property type="molecule type" value="Genomic_DNA"/>
</dbReference>
<sequence>MPSNLTFPAIIHIRDFIEHVEPDPTRPGKGLSMFFNEGNQSGVYKSNTFVYSSSLSLTTSSGDEGFLYCPPRPQFRSVSLPYLLYNQAYII</sequence>
<gene>
    <name evidence="1" type="ORF">PNAL_LOCUS4712</name>
</gene>
<accession>A0A9W4HNQ8</accession>
<dbReference type="AlphaFoldDB" id="A0A9W4HNQ8"/>
<proteinExistence type="predicted"/>
<evidence type="ECO:0000313" key="2">
    <source>
        <dbReference type="Proteomes" id="UP001153461"/>
    </source>
</evidence>
<dbReference type="OrthoDB" id="8048523at2759"/>
<organism evidence="1 2">
    <name type="scientific">Penicillium nalgiovense</name>
    <dbReference type="NCBI Taxonomy" id="60175"/>
    <lineage>
        <taxon>Eukaryota</taxon>
        <taxon>Fungi</taxon>
        <taxon>Dikarya</taxon>
        <taxon>Ascomycota</taxon>
        <taxon>Pezizomycotina</taxon>
        <taxon>Eurotiomycetes</taxon>
        <taxon>Eurotiomycetidae</taxon>
        <taxon>Eurotiales</taxon>
        <taxon>Aspergillaceae</taxon>
        <taxon>Penicillium</taxon>
    </lineage>
</organism>
<comment type="caution">
    <text evidence="1">The sequence shown here is derived from an EMBL/GenBank/DDBJ whole genome shotgun (WGS) entry which is preliminary data.</text>
</comment>